<dbReference type="KEGG" id="esj:SJ05684_b55560"/>
<evidence type="ECO:0000313" key="2">
    <source>
        <dbReference type="Proteomes" id="UP000217211"/>
    </source>
</evidence>
<keyword evidence="1" id="KW-0614">Plasmid</keyword>
<dbReference type="AlphaFoldDB" id="A0A249PKT3"/>
<dbReference type="EMBL" id="CP023068">
    <property type="protein sequence ID" value="ASY66538.1"/>
    <property type="molecule type" value="Genomic_DNA"/>
</dbReference>
<geneLocation type="plasmid" evidence="2">
    <name>psj05684b</name>
</geneLocation>
<organism evidence="1 2">
    <name type="scientific">Sinorhizobium sojae CCBAU 05684</name>
    <dbReference type="NCBI Taxonomy" id="716928"/>
    <lineage>
        <taxon>Bacteria</taxon>
        <taxon>Pseudomonadati</taxon>
        <taxon>Pseudomonadota</taxon>
        <taxon>Alphaproteobacteria</taxon>
        <taxon>Hyphomicrobiales</taxon>
        <taxon>Rhizobiaceae</taxon>
        <taxon>Sinorhizobium/Ensifer group</taxon>
        <taxon>Sinorhizobium</taxon>
    </lineage>
</organism>
<reference evidence="1 2" key="1">
    <citation type="submission" date="2017-08" db="EMBL/GenBank/DDBJ databases">
        <title>Multipartite genome sequences of Sinorhizobium species nodulating soybeans.</title>
        <authorList>
            <person name="Tian C.F."/>
        </authorList>
    </citation>
    <scope>NUCLEOTIDE SEQUENCE [LARGE SCALE GENOMIC DNA]</scope>
    <source>
        <strain evidence="1 2">CCBAU 05684</strain>
        <plasmid evidence="2">psj05684b</plasmid>
    </source>
</reference>
<name>A0A249PKT3_9HYPH</name>
<accession>A0A249PKT3</accession>
<sequence>MVDLDSREGSFDGDKMTQMFQGAGDTLMIRSLHNVTRHSLQE</sequence>
<evidence type="ECO:0000313" key="1">
    <source>
        <dbReference type="EMBL" id="ASY66538.1"/>
    </source>
</evidence>
<proteinExistence type="predicted"/>
<gene>
    <name evidence="1" type="ORF">SJ05684_b55560</name>
</gene>
<protein>
    <submittedName>
        <fullName evidence="1">Uncharacterized protein</fullName>
    </submittedName>
</protein>
<dbReference type="Proteomes" id="UP000217211">
    <property type="component" value="Plasmid pSJ05684b"/>
</dbReference>
<keyword evidence="2" id="KW-1185">Reference proteome</keyword>